<dbReference type="Proteomes" id="UP000255277">
    <property type="component" value="Unassembled WGS sequence"/>
</dbReference>
<protein>
    <submittedName>
        <fullName evidence="2">Adenosine deaminase</fullName>
    </submittedName>
</protein>
<dbReference type="EMBL" id="UHDK01000001">
    <property type="protein sequence ID" value="SUM31235.1"/>
    <property type="molecule type" value="Genomic_DNA"/>
</dbReference>
<organism evidence="2 3">
    <name type="scientific">Staphylococcus gallinarum</name>
    <dbReference type="NCBI Taxonomy" id="1293"/>
    <lineage>
        <taxon>Bacteria</taxon>
        <taxon>Bacillati</taxon>
        <taxon>Bacillota</taxon>
        <taxon>Bacilli</taxon>
        <taxon>Bacillales</taxon>
        <taxon>Staphylococcaceae</taxon>
        <taxon>Staphylococcus</taxon>
    </lineage>
</organism>
<dbReference type="Gene3D" id="3.20.20.140">
    <property type="entry name" value="Metal-dependent hydrolases"/>
    <property type="match status" value="1"/>
</dbReference>
<evidence type="ECO:0000313" key="2">
    <source>
        <dbReference type="EMBL" id="SUM31235.1"/>
    </source>
</evidence>
<feature type="domain" description="Adenosine deaminase" evidence="1">
    <location>
        <begin position="8"/>
        <end position="79"/>
    </location>
</feature>
<dbReference type="InterPro" id="IPR001365">
    <property type="entry name" value="A_deaminase_dom"/>
</dbReference>
<dbReference type="GO" id="GO:0019239">
    <property type="term" value="F:deaminase activity"/>
    <property type="evidence" value="ECO:0007669"/>
    <property type="project" value="InterPro"/>
</dbReference>
<sequence length="82" mass="9100">MHQCYIWKKGLGLPEIFEAVEAGVETAVASTGIKVNLLVCAMRQQDATVNTALFDYLQQRNSQFVCGIDFAGPEVPFSQQYN</sequence>
<dbReference type="AlphaFoldDB" id="A0A380FBG0"/>
<evidence type="ECO:0000313" key="3">
    <source>
        <dbReference type="Proteomes" id="UP000255277"/>
    </source>
</evidence>
<evidence type="ECO:0000259" key="1">
    <source>
        <dbReference type="Pfam" id="PF00962"/>
    </source>
</evidence>
<name>A0A380FBG0_STAGA</name>
<accession>A0A380FBG0</accession>
<dbReference type="InterPro" id="IPR032466">
    <property type="entry name" value="Metal_Hydrolase"/>
</dbReference>
<reference evidence="2 3" key="1">
    <citation type="submission" date="2018-06" db="EMBL/GenBank/DDBJ databases">
        <authorList>
            <consortium name="Pathogen Informatics"/>
            <person name="Doyle S."/>
        </authorList>
    </citation>
    <scope>NUCLEOTIDE SEQUENCE [LARGE SCALE GENOMIC DNA]</scope>
    <source>
        <strain evidence="2 3">NCTC12195</strain>
    </source>
</reference>
<dbReference type="SUPFAM" id="SSF51556">
    <property type="entry name" value="Metallo-dependent hydrolases"/>
    <property type="match status" value="1"/>
</dbReference>
<gene>
    <name evidence="2" type="ORF">NCTC12195_00642</name>
</gene>
<proteinExistence type="predicted"/>
<dbReference type="Pfam" id="PF00962">
    <property type="entry name" value="A_deaminase"/>
    <property type="match status" value="1"/>
</dbReference>